<evidence type="ECO:0000256" key="1">
    <source>
        <dbReference type="SAM" id="MobiDB-lite"/>
    </source>
</evidence>
<feature type="region of interest" description="Disordered" evidence="1">
    <location>
        <begin position="180"/>
        <end position="206"/>
    </location>
</feature>
<sequence>GGDDCSNVCMKDLVINAGAAATSGYIPPQLDASHTTDDIPPGATTTTVSPDEQSQIGGSGENLLPPGGHVEEVFSASKCSTEDDAPLLELAALGADVGDFLYPQTDFRSATGADRLGHKLEYYDANGDPLTFLSGQQDAGTTDWEQLGNTGIPVESSSYVYVKLWYFNLDCSEAWEVKGRQLTNGPSKTRRSRSAARPAEEDLGSV</sequence>
<evidence type="ECO:0000313" key="2">
    <source>
        <dbReference type="EMBL" id="GAF94529.1"/>
    </source>
</evidence>
<dbReference type="EMBL" id="BARS01015801">
    <property type="protein sequence ID" value="GAF94529.1"/>
    <property type="molecule type" value="Genomic_DNA"/>
</dbReference>
<feature type="compositionally biased region" description="Polar residues" evidence="1">
    <location>
        <begin position="43"/>
        <end position="56"/>
    </location>
</feature>
<reference evidence="2" key="1">
    <citation type="journal article" date="2014" name="Front. Microbiol.">
        <title>High frequency of phylogenetically diverse reductive dehalogenase-homologous genes in deep subseafloor sedimentary metagenomes.</title>
        <authorList>
            <person name="Kawai M."/>
            <person name="Futagami T."/>
            <person name="Toyoda A."/>
            <person name="Takaki Y."/>
            <person name="Nishi S."/>
            <person name="Hori S."/>
            <person name="Arai W."/>
            <person name="Tsubouchi T."/>
            <person name="Morono Y."/>
            <person name="Uchiyama I."/>
            <person name="Ito T."/>
            <person name="Fujiyama A."/>
            <person name="Inagaki F."/>
            <person name="Takami H."/>
        </authorList>
    </citation>
    <scope>NUCLEOTIDE SEQUENCE</scope>
    <source>
        <strain evidence="2">Expedition CK06-06</strain>
    </source>
</reference>
<name>X0TMS6_9ZZZZ</name>
<accession>X0TMS6</accession>
<protein>
    <submittedName>
        <fullName evidence="2">Uncharacterized protein</fullName>
    </submittedName>
</protein>
<comment type="caution">
    <text evidence="2">The sequence shown here is derived from an EMBL/GenBank/DDBJ whole genome shotgun (WGS) entry which is preliminary data.</text>
</comment>
<feature type="non-terminal residue" evidence="2">
    <location>
        <position position="1"/>
    </location>
</feature>
<organism evidence="2">
    <name type="scientific">marine sediment metagenome</name>
    <dbReference type="NCBI Taxonomy" id="412755"/>
    <lineage>
        <taxon>unclassified sequences</taxon>
        <taxon>metagenomes</taxon>
        <taxon>ecological metagenomes</taxon>
    </lineage>
</organism>
<proteinExistence type="predicted"/>
<dbReference type="AlphaFoldDB" id="X0TMS6"/>
<gene>
    <name evidence="2" type="ORF">S01H1_26090</name>
</gene>
<feature type="region of interest" description="Disordered" evidence="1">
    <location>
        <begin position="28"/>
        <end position="66"/>
    </location>
</feature>